<dbReference type="Gene3D" id="3.80.10.10">
    <property type="entry name" value="Ribonuclease Inhibitor"/>
    <property type="match status" value="1"/>
</dbReference>
<dbReference type="InterPro" id="IPR032675">
    <property type="entry name" value="LRR_dom_sf"/>
</dbReference>
<dbReference type="Proteomes" id="UP000265618">
    <property type="component" value="Unassembled WGS sequence"/>
</dbReference>
<reference evidence="1 2" key="1">
    <citation type="journal article" date="2018" name="PLoS ONE">
        <title>The draft genome of Kipferlia bialata reveals reductive genome evolution in fornicate parasites.</title>
        <authorList>
            <person name="Tanifuji G."/>
            <person name="Takabayashi S."/>
            <person name="Kume K."/>
            <person name="Takagi M."/>
            <person name="Nakayama T."/>
            <person name="Kamikawa R."/>
            <person name="Inagaki Y."/>
            <person name="Hashimoto T."/>
        </authorList>
    </citation>
    <scope>NUCLEOTIDE SEQUENCE [LARGE SCALE GENOMIC DNA]</scope>
    <source>
        <strain evidence="1">NY0173</strain>
    </source>
</reference>
<organism evidence="1 2">
    <name type="scientific">Kipferlia bialata</name>
    <dbReference type="NCBI Taxonomy" id="797122"/>
    <lineage>
        <taxon>Eukaryota</taxon>
        <taxon>Metamonada</taxon>
        <taxon>Carpediemonas-like organisms</taxon>
        <taxon>Kipferlia</taxon>
    </lineage>
</organism>
<dbReference type="SUPFAM" id="SSF52047">
    <property type="entry name" value="RNI-like"/>
    <property type="match status" value="1"/>
</dbReference>
<dbReference type="AlphaFoldDB" id="A0A391P3H2"/>
<keyword evidence="2" id="KW-1185">Reference proteome</keyword>
<comment type="caution">
    <text evidence="1">The sequence shown here is derived from an EMBL/GenBank/DDBJ whole genome shotgun (WGS) entry which is preliminary data.</text>
</comment>
<protein>
    <submittedName>
        <fullName evidence="1">Uncharacterized protein</fullName>
    </submittedName>
</protein>
<dbReference type="EMBL" id="BDIP01001840">
    <property type="protein sequence ID" value="GCA62952.1"/>
    <property type="molecule type" value="Genomic_DNA"/>
</dbReference>
<accession>A0A391P3H2</accession>
<evidence type="ECO:0000313" key="1">
    <source>
        <dbReference type="EMBL" id="GCA62952.1"/>
    </source>
</evidence>
<proteinExistence type="predicted"/>
<name>A0A391P3H2_9EUKA</name>
<sequence length="442" mass="50256">MGKMVQDLCLAGRRESILKQQVGERERECVQLRQDTSRKSERIQELEGRGDEVAAALTAARQREAEVLARVERERHTVARLLLDQLSSGRVDLSLLEIYVERYGDICDEGETYMPQSVEGESESESETFADLPQAWTEEQYQAFYQDCSDEELVDAIKECRKNGGKMVTLDRIVIEMGEVQRLIDTLAILPGLKKLRYTSRLPGDGNTISRAVGEMLPQMPQLKELSFRSRSGDGWAVTMSLPHMKHIEKVSLDISGISPESAHHLGFELGKLRRLRKVDLAYDGSDTKGVLAAVLAPLKNIQQLQWESHGLGKYGPAKLAPVLERLTNLNMLRLTDITIPTARGYAALLPVFTRLSGLQEADLMFDRSHHRHDRPLWSLDLDPMLDANTPEAREREAGKVMAHIAELNLEEKHRFDELREARRLLGEEGERKKQERERERE</sequence>
<evidence type="ECO:0000313" key="2">
    <source>
        <dbReference type="Proteomes" id="UP000265618"/>
    </source>
</evidence>
<gene>
    <name evidence="1" type="ORF">KIPB_006879</name>
</gene>